<dbReference type="Proteomes" id="UP000027073">
    <property type="component" value="Unassembled WGS sequence"/>
</dbReference>
<evidence type="ECO:0000256" key="1">
    <source>
        <dbReference type="SAM" id="MobiDB-lite"/>
    </source>
</evidence>
<dbReference type="HOGENOM" id="CLU_1031043_0_0_1"/>
<proteinExistence type="predicted"/>
<name>A0A067N6T8_PLEO1</name>
<dbReference type="AlphaFoldDB" id="A0A067N6T8"/>
<sequence length="270" mass="29450">MDRRISPSQNPKLFPALRLLRTMKTRFQASQRPPARSIITARHGNSLSPSPSPPTSSTRLSSLRYMVKYGTKFDDGNSTVQTDVVLSTKAVPGGVSKIGGDIDAVASVYRAVESGYAPRIVTDGSGAPLVTVSAVKCNGGSEQWSHFVDGQELRPNIRLVDPTARLYFIFNVAEYPTKDTERFLAVEIAASWFEDDEARAEKDEADRLAAEEAAKNRTRSAISATLQKQCPQGVELPKQTICMRLRSGPRTCGDIHCLMKTALRIPAPAA</sequence>
<evidence type="ECO:0000313" key="3">
    <source>
        <dbReference type="Proteomes" id="UP000027073"/>
    </source>
</evidence>
<gene>
    <name evidence="2" type="ORF">PLEOSDRAFT_163573</name>
</gene>
<dbReference type="EMBL" id="KL198014">
    <property type="protein sequence ID" value="KDQ22680.1"/>
    <property type="molecule type" value="Genomic_DNA"/>
</dbReference>
<dbReference type="VEuPathDB" id="FungiDB:PLEOSDRAFT_163573"/>
<organism evidence="2 3">
    <name type="scientific">Pleurotus ostreatus (strain PC15)</name>
    <name type="common">Oyster mushroom</name>
    <dbReference type="NCBI Taxonomy" id="1137138"/>
    <lineage>
        <taxon>Eukaryota</taxon>
        <taxon>Fungi</taxon>
        <taxon>Dikarya</taxon>
        <taxon>Basidiomycota</taxon>
        <taxon>Agaricomycotina</taxon>
        <taxon>Agaricomycetes</taxon>
        <taxon>Agaricomycetidae</taxon>
        <taxon>Agaricales</taxon>
        <taxon>Pleurotineae</taxon>
        <taxon>Pleurotaceae</taxon>
        <taxon>Pleurotus</taxon>
    </lineage>
</organism>
<dbReference type="InParanoid" id="A0A067N6T8"/>
<protein>
    <submittedName>
        <fullName evidence="2">Uncharacterized protein</fullName>
    </submittedName>
</protein>
<reference evidence="3" key="1">
    <citation type="journal article" date="2014" name="Proc. Natl. Acad. Sci. U.S.A.">
        <title>Extensive sampling of basidiomycete genomes demonstrates inadequacy of the white-rot/brown-rot paradigm for wood decay fungi.</title>
        <authorList>
            <person name="Riley R."/>
            <person name="Salamov A.A."/>
            <person name="Brown D.W."/>
            <person name="Nagy L.G."/>
            <person name="Floudas D."/>
            <person name="Held B.W."/>
            <person name="Levasseur A."/>
            <person name="Lombard V."/>
            <person name="Morin E."/>
            <person name="Otillar R."/>
            <person name="Lindquist E.A."/>
            <person name="Sun H."/>
            <person name="LaButti K.M."/>
            <person name="Schmutz J."/>
            <person name="Jabbour D."/>
            <person name="Luo H."/>
            <person name="Baker S.E."/>
            <person name="Pisabarro A.G."/>
            <person name="Walton J.D."/>
            <person name="Blanchette R.A."/>
            <person name="Henrissat B."/>
            <person name="Martin F."/>
            <person name="Cullen D."/>
            <person name="Hibbett D.S."/>
            <person name="Grigoriev I.V."/>
        </authorList>
    </citation>
    <scope>NUCLEOTIDE SEQUENCE [LARGE SCALE GENOMIC DNA]</scope>
    <source>
        <strain evidence="3">PC15</strain>
    </source>
</reference>
<accession>A0A067N6T8</accession>
<feature type="region of interest" description="Disordered" evidence="1">
    <location>
        <begin position="26"/>
        <end position="60"/>
    </location>
</feature>
<dbReference type="OrthoDB" id="2423195at2759"/>
<evidence type="ECO:0000313" key="2">
    <source>
        <dbReference type="EMBL" id="KDQ22680.1"/>
    </source>
</evidence>